<comment type="subcellular location">
    <subcellularLocation>
        <location evidence="1">Cell membrane</location>
        <topology evidence="1">Single-pass type I membrane protein</topology>
    </subcellularLocation>
</comment>
<evidence type="ECO:0000256" key="4">
    <source>
        <dbReference type="ARBA" id="ARBA00022729"/>
    </source>
</evidence>
<keyword evidence="3 12" id="KW-0812">Transmembrane</keyword>
<feature type="domain" description="Ig-like" evidence="14">
    <location>
        <begin position="5"/>
        <end position="124"/>
    </location>
</feature>
<dbReference type="PROSITE" id="PS50835">
    <property type="entry name" value="IG_LIKE"/>
    <property type="match status" value="1"/>
</dbReference>
<evidence type="ECO:0000313" key="16">
    <source>
        <dbReference type="RefSeq" id="XP_023569002.1"/>
    </source>
</evidence>
<dbReference type="SMART" id="SM00409">
    <property type="entry name" value="IG"/>
    <property type="match status" value="1"/>
</dbReference>
<evidence type="ECO:0000256" key="2">
    <source>
        <dbReference type="ARBA" id="ARBA00022475"/>
    </source>
</evidence>
<dbReference type="Pfam" id="PF07686">
    <property type="entry name" value="V-set"/>
    <property type="match status" value="1"/>
</dbReference>
<evidence type="ECO:0000256" key="13">
    <source>
        <dbReference type="SAM" id="SignalP"/>
    </source>
</evidence>
<reference evidence="16 17" key="1">
    <citation type="submission" date="2025-04" db="UniProtKB">
        <authorList>
            <consortium name="RefSeq"/>
        </authorList>
    </citation>
    <scope>IDENTIFICATION</scope>
</reference>
<feature type="transmembrane region" description="Helical" evidence="12">
    <location>
        <begin position="296"/>
        <end position="316"/>
    </location>
</feature>
<dbReference type="InterPro" id="IPR036179">
    <property type="entry name" value="Ig-like_dom_sf"/>
</dbReference>
<dbReference type="Gene3D" id="2.60.40.10">
    <property type="entry name" value="Immunoglobulins"/>
    <property type="match status" value="1"/>
</dbReference>
<feature type="compositionally biased region" description="Low complexity" evidence="11">
    <location>
        <begin position="222"/>
        <end position="231"/>
    </location>
</feature>
<keyword evidence="8" id="KW-0325">Glycoprotein</keyword>
<dbReference type="InterPro" id="IPR013783">
    <property type="entry name" value="Ig-like_fold"/>
</dbReference>
<evidence type="ECO:0000256" key="8">
    <source>
        <dbReference type="ARBA" id="ARBA00023180"/>
    </source>
</evidence>
<dbReference type="GO" id="GO:0033005">
    <property type="term" value="P:positive regulation of mast cell activation"/>
    <property type="evidence" value="ECO:0007669"/>
    <property type="project" value="TreeGrafter"/>
</dbReference>
<dbReference type="GO" id="GO:0006911">
    <property type="term" value="P:phagocytosis, engulfment"/>
    <property type="evidence" value="ECO:0007669"/>
    <property type="project" value="TreeGrafter"/>
</dbReference>
<evidence type="ECO:0000256" key="7">
    <source>
        <dbReference type="ARBA" id="ARBA00023157"/>
    </source>
</evidence>
<protein>
    <submittedName>
        <fullName evidence="16 17">Hepatitis A virus cellular receptor 1 isoform X1</fullName>
    </submittedName>
</protein>
<dbReference type="AlphaFoldDB" id="A0A6P6EAD8"/>
<evidence type="ECO:0000256" key="12">
    <source>
        <dbReference type="SAM" id="Phobius"/>
    </source>
</evidence>
<dbReference type="GeneID" id="101585296"/>
<feature type="compositionally biased region" description="Low complexity" evidence="11">
    <location>
        <begin position="166"/>
        <end position="187"/>
    </location>
</feature>
<feature type="chain" id="PRO_5044649450" evidence="13">
    <location>
        <begin position="23"/>
        <end position="382"/>
    </location>
</feature>
<dbReference type="GO" id="GO:0001618">
    <property type="term" value="F:virus receptor activity"/>
    <property type="evidence" value="ECO:0007669"/>
    <property type="project" value="TreeGrafter"/>
</dbReference>
<dbReference type="InterPro" id="IPR003599">
    <property type="entry name" value="Ig_sub"/>
</dbReference>
<name>A0A6P6EAD8_OCTDE</name>
<keyword evidence="4 13" id="KW-0732">Signal</keyword>
<feature type="compositionally biased region" description="Low complexity" evidence="11">
    <location>
        <begin position="136"/>
        <end position="157"/>
    </location>
</feature>
<keyword evidence="5 12" id="KW-1133">Transmembrane helix</keyword>
<dbReference type="CTD" id="26762"/>
<dbReference type="PANTHER" id="PTHR47009">
    <property type="entry name" value="HEPATITIS A VIRUS CELLULAR RECEPTOR 1 HOMOLOG"/>
    <property type="match status" value="1"/>
</dbReference>
<feature type="compositionally biased region" description="Polar residues" evidence="11">
    <location>
        <begin position="276"/>
        <end position="288"/>
    </location>
</feature>
<dbReference type="InterPro" id="IPR013106">
    <property type="entry name" value="Ig_V-set"/>
</dbReference>
<organism evidence="15 17">
    <name type="scientific">Octodon degus</name>
    <name type="common">Degu</name>
    <name type="synonym">Sciurus degus</name>
    <dbReference type="NCBI Taxonomy" id="10160"/>
    <lineage>
        <taxon>Eukaryota</taxon>
        <taxon>Metazoa</taxon>
        <taxon>Chordata</taxon>
        <taxon>Craniata</taxon>
        <taxon>Vertebrata</taxon>
        <taxon>Euteleostomi</taxon>
        <taxon>Mammalia</taxon>
        <taxon>Eutheria</taxon>
        <taxon>Euarchontoglires</taxon>
        <taxon>Glires</taxon>
        <taxon>Rodentia</taxon>
        <taxon>Hystricomorpha</taxon>
        <taxon>Octodontidae</taxon>
        <taxon>Octodon</taxon>
    </lineage>
</organism>
<evidence type="ECO:0000259" key="14">
    <source>
        <dbReference type="PROSITE" id="PS50835"/>
    </source>
</evidence>
<feature type="compositionally biased region" description="Polar residues" evidence="11">
    <location>
        <begin position="238"/>
        <end position="260"/>
    </location>
</feature>
<evidence type="ECO:0000256" key="1">
    <source>
        <dbReference type="ARBA" id="ARBA00004251"/>
    </source>
</evidence>
<dbReference type="OrthoDB" id="8447307at2759"/>
<keyword evidence="15" id="KW-1185">Reference proteome</keyword>
<feature type="compositionally biased region" description="Polar residues" evidence="11">
    <location>
        <begin position="206"/>
        <end position="216"/>
    </location>
</feature>
<evidence type="ECO:0000256" key="5">
    <source>
        <dbReference type="ARBA" id="ARBA00022989"/>
    </source>
</evidence>
<dbReference type="RefSeq" id="XP_023569003.1">
    <property type="nucleotide sequence ID" value="XM_023713235.1"/>
</dbReference>
<keyword evidence="16 17" id="KW-0675">Receptor</keyword>
<evidence type="ECO:0000313" key="17">
    <source>
        <dbReference type="RefSeq" id="XP_023569003.1"/>
    </source>
</evidence>
<dbReference type="GO" id="GO:0001786">
    <property type="term" value="F:phosphatidylserine binding"/>
    <property type="evidence" value="ECO:0007669"/>
    <property type="project" value="TreeGrafter"/>
</dbReference>
<evidence type="ECO:0000313" key="15">
    <source>
        <dbReference type="Proteomes" id="UP000515203"/>
    </source>
</evidence>
<dbReference type="InterPro" id="IPR052331">
    <property type="entry name" value="TIM_domain-containing_protein"/>
</dbReference>
<dbReference type="GO" id="GO:0009986">
    <property type="term" value="C:cell surface"/>
    <property type="evidence" value="ECO:0007669"/>
    <property type="project" value="TreeGrafter"/>
</dbReference>
<evidence type="ECO:0000256" key="9">
    <source>
        <dbReference type="ARBA" id="ARBA00023319"/>
    </source>
</evidence>
<dbReference type="InterPro" id="IPR007110">
    <property type="entry name" value="Ig-like_dom"/>
</dbReference>
<proteinExistence type="inferred from homology"/>
<gene>
    <name evidence="16 17" type="primary">Havcr1</name>
</gene>
<evidence type="ECO:0000256" key="6">
    <source>
        <dbReference type="ARBA" id="ARBA00023136"/>
    </source>
</evidence>
<keyword evidence="7" id="KW-1015">Disulfide bond</keyword>
<keyword evidence="2" id="KW-1003">Cell membrane</keyword>
<sequence>MILQPQAVVLGLLLLQTGAVFSTQVNAVVGQSVTLPCTYTVSRGSQPICWGRGPCPSSKCSNTLLSTNGQRITYQKDRRYQLNGRISQGDVSLTIQNVNMGDGGQYCCRVELPGWFNDVKNTISLKVMPAATTRVPTTPRVSTVPPATRVPTTPRVSAAPPTPVHTQTRTTALTTSTRVATTPPVSTARPAPAHTENHETGRPTWAPTSAHVSTSAPPAPLQTQSSTTDTTPPVPTQAVETQPTAPQEARTQPTTSSPESFSEDGNGMVTRASDGSPHNDQSVSPAQNQSVTTKELYIGILVCSLVLLTILVVILIRTRFVGHGLEFKLWDSWAQQKTKSTSSRIIFISLIKPQRFSAQDGRRQWRASPCWSPSQSRTIFLH</sequence>
<accession>A0A6P6EAD8</accession>
<dbReference type="RefSeq" id="XP_023569002.1">
    <property type="nucleotide sequence ID" value="XM_023713234.1"/>
</dbReference>
<dbReference type="GO" id="GO:0005886">
    <property type="term" value="C:plasma membrane"/>
    <property type="evidence" value="ECO:0007669"/>
    <property type="project" value="UniProtKB-SubCell"/>
</dbReference>
<feature type="region of interest" description="Disordered" evidence="11">
    <location>
        <begin position="136"/>
        <end position="288"/>
    </location>
</feature>
<dbReference type="SUPFAM" id="SSF48726">
    <property type="entry name" value="Immunoglobulin"/>
    <property type="match status" value="1"/>
</dbReference>
<keyword evidence="6 12" id="KW-0472">Membrane</keyword>
<dbReference type="Proteomes" id="UP000515203">
    <property type="component" value="Unplaced"/>
</dbReference>
<evidence type="ECO:0000256" key="3">
    <source>
        <dbReference type="ARBA" id="ARBA00022692"/>
    </source>
</evidence>
<keyword evidence="9" id="KW-0393">Immunoglobulin domain</keyword>
<dbReference type="PANTHER" id="PTHR47009:SF1">
    <property type="entry name" value="HEPATITIS A VIRUS CELLULAR RECEPTOR 1"/>
    <property type="match status" value="1"/>
</dbReference>
<evidence type="ECO:0000256" key="10">
    <source>
        <dbReference type="ARBA" id="ARBA00038203"/>
    </source>
</evidence>
<dbReference type="FunFam" id="2.60.40.10:FF:000774">
    <property type="entry name" value="Hepatitis A virus cellular receptor 1"/>
    <property type="match status" value="1"/>
</dbReference>
<comment type="similarity">
    <text evidence="10">Belongs to the immunoglobulin superfamily. TIM family.</text>
</comment>
<evidence type="ECO:0000256" key="11">
    <source>
        <dbReference type="SAM" id="MobiDB-lite"/>
    </source>
</evidence>
<feature type="signal peptide" evidence="13">
    <location>
        <begin position="1"/>
        <end position="22"/>
    </location>
</feature>